<protein>
    <submittedName>
        <fullName evidence="8">Nitrogen fixation protein VnfA</fullName>
    </submittedName>
</protein>
<gene>
    <name evidence="8" type="primary">vnfA</name>
    <name evidence="8" type="ORF">Pla175_20390</name>
</gene>
<dbReference type="OrthoDB" id="9761019at2"/>
<dbReference type="InterPro" id="IPR003018">
    <property type="entry name" value="GAF"/>
</dbReference>
<evidence type="ECO:0000256" key="3">
    <source>
        <dbReference type="ARBA" id="ARBA00023015"/>
    </source>
</evidence>
<dbReference type="Proteomes" id="UP000317429">
    <property type="component" value="Chromosome"/>
</dbReference>
<dbReference type="SMART" id="SM00382">
    <property type="entry name" value="AAA"/>
    <property type="match status" value="1"/>
</dbReference>
<dbReference type="RefSeq" id="WP_145283805.1">
    <property type="nucleotide sequence ID" value="NZ_CP036291.1"/>
</dbReference>
<evidence type="ECO:0000313" key="9">
    <source>
        <dbReference type="Proteomes" id="UP000317429"/>
    </source>
</evidence>
<dbReference type="InterPro" id="IPR025943">
    <property type="entry name" value="Sigma_54_int_dom_ATP-bd_2"/>
</dbReference>
<dbReference type="InterPro" id="IPR003593">
    <property type="entry name" value="AAA+_ATPase"/>
</dbReference>
<evidence type="ECO:0000256" key="1">
    <source>
        <dbReference type="ARBA" id="ARBA00022741"/>
    </source>
</evidence>
<dbReference type="InterPro" id="IPR027417">
    <property type="entry name" value="P-loop_NTPase"/>
</dbReference>
<dbReference type="AlphaFoldDB" id="A0A518DAZ6"/>
<dbReference type="Pfam" id="PF01590">
    <property type="entry name" value="GAF"/>
    <property type="match status" value="1"/>
</dbReference>
<dbReference type="InterPro" id="IPR029016">
    <property type="entry name" value="GAF-like_dom_sf"/>
</dbReference>
<dbReference type="PANTHER" id="PTHR32071">
    <property type="entry name" value="TRANSCRIPTIONAL REGULATORY PROTEIN"/>
    <property type="match status" value="1"/>
</dbReference>
<dbReference type="KEGG" id="pnd:Pla175_20390"/>
<evidence type="ECO:0000313" key="8">
    <source>
        <dbReference type="EMBL" id="QDU88659.1"/>
    </source>
</evidence>
<evidence type="ECO:0000256" key="5">
    <source>
        <dbReference type="ARBA" id="ARBA00023163"/>
    </source>
</evidence>
<name>A0A518DAZ6_9BACT</name>
<dbReference type="GO" id="GO:0005524">
    <property type="term" value="F:ATP binding"/>
    <property type="evidence" value="ECO:0007669"/>
    <property type="project" value="UniProtKB-KW"/>
</dbReference>
<keyword evidence="3" id="KW-0805">Transcription regulation</keyword>
<dbReference type="SMART" id="SM00065">
    <property type="entry name" value="GAF"/>
    <property type="match status" value="1"/>
</dbReference>
<dbReference type="GO" id="GO:0006355">
    <property type="term" value="P:regulation of DNA-templated transcription"/>
    <property type="evidence" value="ECO:0007669"/>
    <property type="project" value="InterPro"/>
</dbReference>
<keyword evidence="9" id="KW-1185">Reference proteome</keyword>
<dbReference type="InterPro" id="IPR009057">
    <property type="entry name" value="Homeodomain-like_sf"/>
</dbReference>
<reference evidence="8 9" key="1">
    <citation type="submission" date="2019-02" db="EMBL/GenBank/DDBJ databases">
        <title>Deep-cultivation of Planctomycetes and their phenomic and genomic characterization uncovers novel biology.</title>
        <authorList>
            <person name="Wiegand S."/>
            <person name="Jogler M."/>
            <person name="Boedeker C."/>
            <person name="Pinto D."/>
            <person name="Vollmers J."/>
            <person name="Rivas-Marin E."/>
            <person name="Kohn T."/>
            <person name="Peeters S.H."/>
            <person name="Heuer A."/>
            <person name="Rast P."/>
            <person name="Oberbeckmann S."/>
            <person name="Bunk B."/>
            <person name="Jeske O."/>
            <person name="Meyerdierks A."/>
            <person name="Storesund J.E."/>
            <person name="Kallscheuer N."/>
            <person name="Luecker S."/>
            <person name="Lage O.M."/>
            <person name="Pohl T."/>
            <person name="Merkel B.J."/>
            <person name="Hornburger P."/>
            <person name="Mueller R.-W."/>
            <person name="Bruemmer F."/>
            <person name="Labrenz M."/>
            <person name="Spormann A.M."/>
            <person name="Op den Camp H."/>
            <person name="Overmann J."/>
            <person name="Amann R."/>
            <person name="Jetten M.S.M."/>
            <person name="Mascher T."/>
            <person name="Medema M.H."/>
            <person name="Devos D.P."/>
            <person name="Kaster A.-K."/>
            <person name="Ovreas L."/>
            <person name="Rohde M."/>
            <person name="Galperin M.Y."/>
            <person name="Jogler C."/>
        </authorList>
    </citation>
    <scope>NUCLEOTIDE SEQUENCE [LARGE SCALE GENOMIC DNA]</scope>
    <source>
        <strain evidence="8 9">Pla175</strain>
    </source>
</reference>
<dbReference type="PROSITE" id="PS00688">
    <property type="entry name" value="SIGMA54_INTERACT_3"/>
    <property type="match status" value="1"/>
</dbReference>
<dbReference type="PANTHER" id="PTHR32071:SF57">
    <property type="entry name" value="C4-DICARBOXYLATE TRANSPORT TRANSCRIPTIONAL REGULATORY PROTEIN DCTD"/>
    <property type="match status" value="1"/>
</dbReference>
<dbReference type="PRINTS" id="PR01590">
    <property type="entry name" value="HTHFIS"/>
</dbReference>
<keyword evidence="5" id="KW-0804">Transcription</keyword>
<feature type="compositionally biased region" description="Acidic residues" evidence="6">
    <location>
        <begin position="614"/>
        <end position="625"/>
    </location>
</feature>
<proteinExistence type="predicted"/>
<dbReference type="SUPFAM" id="SSF55781">
    <property type="entry name" value="GAF domain-like"/>
    <property type="match status" value="1"/>
</dbReference>
<dbReference type="PROSITE" id="PS00676">
    <property type="entry name" value="SIGMA54_INTERACT_2"/>
    <property type="match status" value="1"/>
</dbReference>
<dbReference type="InterPro" id="IPR002078">
    <property type="entry name" value="Sigma_54_int"/>
</dbReference>
<dbReference type="InterPro" id="IPR025944">
    <property type="entry name" value="Sigma_54_int_dom_CS"/>
</dbReference>
<dbReference type="Gene3D" id="3.40.50.300">
    <property type="entry name" value="P-loop containing nucleotide triphosphate hydrolases"/>
    <property type="match status" value="1"/>
</dbReference>
<dbReference type="PROSITE" id="PS50045">
    <property type="entry name" value="SIGMA54_INTERACT_4"/>
    <property type="match status" value="1"/>
</dbReference>
<dbReference type="InterPro" id="IPR002197">
    <property type="entry name" value="HTH_Fis"/>
</dbReference>
<dbReference type="SUPFAM" id="SSF52540">
    <property type="entry name" value="P-loop containing nucleoside triphosphate hydrolases"/>
    <property type="match status" value="1"/>
</dbReference>
<feature type="domain" description="Sigma-54 factor interaction" evidence="7">
    <location>
        <begin position="303"/>
        <end position="532"/>
    </location>
</feature>
<evidence type="ECO:0000256" key="2">
    <source>
        <dbReference type="ARBA" id="ARBA00022840"/>
    </source>
</evidence>
<feature type="region of interest" description="Disordered" evidence="6">
    <location>
        <begin position="609"/>
        <end position="631"/>
    </location>
</feature>
<keyword evidence="4" id="KW-0238">DNA-binding</keyword>
<organism evidence="8 9">
    <name type="scientific">Pirellulimonas nuda</name>
    <dbReference type="NCBI Taxonomy" id="2528009"/>
    <lineage>
        <taxon>Bacteria</taxon>
        <taxon>Pseudomonadati</taxon>
        <taxon>Planctomycetota</taxon>
        <taxon>Planctomycetia</taxon>
        <taxon>Pirellulales</taxon>
        <taxon>Lacipirellulaceae</taxon>
        <taxon>Pirellulimonas</taxon>
    </lineage>
</organism>
<dbReference type="InterPro" id="IPR058031">
    <property type="entry name" value="AAA_lid_NorR"/>
</dbReference>
<dbReference type="Pfam" id="PF00158">
    <property type="entry name" value="Sigma54_activat"/>
    <property type="match status" value="1"/>
</dbReference>
<dbReference type="CDD" id="cd00009">
    <property type="entry name" value="AAA"/>
    <property type="match status" value="1"/>
</dbReference>
<accession>A0A518DAZ6</accession>
<dbReference type="Gene3D" id="1.10.8.60">
    <property type="match status" value="1"/>
</dbReference>
<dbReference type="SUPFAM" id="SSF46689">
    <property type="entry name" value="Homeodomain-like"/>
    <property type="match status" value="1"/>
</dbReference>
<dbReference type="GO" id="GO:0043565">
    <property type="term" value="F:sequence-specific DNA binding"/>
    <property type="evidence" value="ECO:0007669"/>
    <property type="project" value="InterPro"/>
</dbReference>
<dbReference type="Pfam" id="PF02954">
    <property type="entry name" value="HTH_8"/>
    <property type="match status" value="1"/>
</dbReference>
<dbReference type="Pfam" id="PF25601">
    <property type="entry name" value="AAA_lid_14"/>
    <property type="match status" value="1"/>
</dbReference>
<dbReference type="Gene3D" id="3.30.450.40">
    <property type="match status" value="1"/>
</dbReference>
<keyword evidence="2" id="KW-0067">ATP-binding</keyword>
<keyword evidence="1" id="KW-0547">Nucleotide-binding</keyword>
<sequence length="631" mass="68021">MLPRLLLQLVDEAESYAGFWQRTLQAIVAGGQVEQAAVLAADRGIWRAIAAWPRGQHDPPSDLAADAMVEERVVSSGPWRGVAVSADSALLIRGGSEAWLREHAPSLGSAAHSVARWEAAECTAKRFGRLVEINRAWAAATGTRPLLEAIAEAACELFDADRASIFLWDEANRTLVGQPAIGFAAAELRLPDDKGVVGAVLQSGKPMRTGPDSSAAVDRSLDQKTGYQTQTLLCVPMDAADGRRLGVFELLNKRGGAFTDEDEAGLTGLAANAAIALANTQQFEALLARHDQLVDQAASGARLLGGCSAIESIRGTIERVADTDLAILILGENGTGKEVAAQALHYRSRRRGGPFVAVNCAAITETLLESELFGHEKGAFTDARETRPGKFEAASGGTLLLDEIGDMSLGGQAKLLRVLEEKVVVRVGGSAPIATDVRLLAATNQNLAQLVREKRFREDLFYRLNVVSIELPPLRSRGDDVLVLAEHFLRGFCQSMGRKAPKLSADAKSRLASHRWPGNVRELRNLMERVAYLHQGPRVEASDLAFVLAPGKPTSDLMDSDLPLSSATREFQRGYIRHTIEGCRGNVTDAAERLGVHRSNLYRKMTQLGMAADGDSETDDSDSPTDTDQRR</sequence>
<evidence type="ECO:0000256" key="6">
    <source>
        <dbReference type="SAM" id="MobiDB-lite"/>
    </source>
</evidence>
<dbReference type="Gene3D" id="1.10.10.60">
    <property type="entry name" value="Homeodomain-like"/>
    <property type="match status" value="1"/>
</dbReference>
<evidence type="ECO:0000256" key="4">
    <source>
        <dbReference type="ARBA" id="ARBA00023125"/>
    </source>
</evidence>
<dbReference type="FunFam" id="3.40.50.300:FF:000006">
    <property type="entry name" value="DNA-binding transcriptional regulator NtrC"/>
    <property type="match status" value="1"/>
</dbReference>
<dbReference type="EMBL" id="CP036291">
    <property type="protein sequence ID" value="QDU88659.1"/>
    <property type="molecule type" value="Genomic_DNA"/>
</dbReference>
<evidence type="ECO:0000259" key="7">
    <source>
        <dbReference type="PROSITE" id="PS50045"/>
    </source>
</evidence>